<dbReference type="SMART" id="SM00342">
    <property type="entry name" value="HTH_ARAC"/>
    <property type="match status" value="1"/>
</dbReference>
<dbReference type="GO" id="GO:0003700">
    <property type="term" value="F:DNA-binding transcription factor activity"/>
    <property type="evidence" value="ECO:0007669"/>
    <property type="project" value="InterPro"/>
</dbReference>
<evidence type="ECO:0000259" key="4">
    <source>
        <dbReference type="PROSITE" id="PS01124"/>
    </source>
</evidence>
<sequence>MIDLNESILSIYRAQEKWPDMDYHSHQEYEIYFFHGGSCRYLIHNQIYDLEPGDILLMDGMTLHKPNVPNNSEYIRSIIQFSPQWITGMLKEIGALHLLDVFKKLHHCLIRTRENQESKELEQIIKRLADVSRSSYMQDGSGEIEQKALLLQILILVNRLGQAESKKLQTSKPDKATHAENIVSYIQENYMRKLSIEVISGALNLSKSYVSHVFKEMTGFTVMEYVMGYRITQVKFLLEMEPDKALKDIAIECGFESVPHFSRYFRESVGVTAREYRNGRLKIYREENEK</sequence>
<accession>A0A345PCA6</accession>
<dbReference type="InterPro" id="IPR020449">
    <property type="entry name" value="Tscrpt_reg_AraC-type_HTH"/>
</dbReference>
<dbReference type="AlphaFoldDB" id="A0A345PCA6"/>
<dbReference type="PANTHER" id="PTHR43280">
    <property type="entry name" value="ARAC-FAMILY TRANSCRIPTIONAL REGULATOR"/>
    <property type="match status" value="1"/>
</dbReference>
<name>A0A345PCA6_9BACI</name>
<dbReference type="InterPro" id="IPR037923">
    <property type="entry name" value="HTH-like"/>
</dbReference>
<dbReference type="Pfam" id="PF02311">
    <property type="entry name" value="AraC_binding"/>
    <property type="match status" value="1"/>
</dbReference>
<evidence type="ECO:0000256" key="1">
    <source>
        <dbReference type="ARBA" id="ARBA00023015"/>
    </source>
</evidence>
<dbReference type="InterPro" id="IPR018060">
    <property type="entry name" value="HTH_AraC"/>
</dbReference>
<keyword evidence="2" id="KW-0238">DNA-binding</keyword>
<evidence type="ECO:0000313" key="6">
    <source>
        <dbReference type="Proteomes" id="UP000253908"/>
    </source>
</evidence>
<keyword evidence="6" id="KW-1185">Reference proteome</keyword>
<dbReference type="InterPro" id="IPR003313">
    <property type="entry name" value="AraC-bd"/>
</dbReference>
<keyword evidence="3" id="KW-0804">Transcription</keyword>
<evidence type="ECO:0000256" key="2">
    <source>
        <dbReference type="ARBA" id="ARBA00023125"/>
    </source>
</evidence>
<dbReference type="KEGG" id="ocn:CUC15_00880"/>
<keyword evidence="1" id="KW-0805">Transcription regulation</keyword>
<dbReference type="Proteomes" id="UP000253908">
    <property type="component" value="Chromosome"/>
</dbReference>
<evidence type="ECO:0000256" key="3">
    <source>
        <dbReference type="ARBA" id="ARBA00023163"/>
    </source>
</evidence>
<dbReference type="SUPFAM" id="SSF46689">
    <property type="entry name" value="Homeodomain-like"/>
    <property type="match status" value="2"/>
</dbReference>
<evidence type="ECO:0000313" key="5">
    <source>
        <dbReference type="EMBL" id="AXI07636.1"/>
    </source>
</evidence>
<dbReference type="Pfam" id="PF12833">
    <property type="entry name" value="HTH_18"/>
    <property type="match status" value="1"/>
</dbReference>
<dbReference type="GO" id="GO:0043565">
    <property type="term" value="F:sequence-specific DNA binding"/>
    <property type="evidence" value="ECO:0007669"/>
    <property type="project" value="InterPro"/>
</dbReference>
<dbReference type="PANTHER" id="PTHR43280:SF28">
    <property type="entry name" value="HTH-TYPE TRANSCRIPTIONAL ACTIVATOR RHAS"/>
    <property type="match status" value="1"/>
</dbReference>
<dbReference type="PROSITE" id="PS00041">
    <property type="entry name" value="HTH_ARAC_FAMILY_1"/>
    <property type="match status" value="1"/>
</dbReference>
<organism evidence="5 6">
    <name type="scientific">Oceanobacillus zhaokaii</name>
    <dbReference type="NCBI Taxonomy" id="2052660"/>
    <lineage>
        <taxon>Bacteria</taxon>
        <taxon>Bacillati</taxon>
        <taxon>Bacillota</taxon>
        <taxon>Bacilli</taxon>
        <taxon>Bacillales</taxon>
        <taxon>Bacillaceae</taxon>
        <taxon>Oceanobacillus</taxon>
    </lineage>
</organism>
<dbReference type="EMBL" id="CP024848">
    <property type="protein sequence ID" value="AXI07636.1"/>
    <property type="molecule type" value="Genomic_DNA"/>
</dbReference>
<feature type="domain" description="HTH araC/xylS-type" evidence="4">
    <location>
        <begin position="180"/>
        <end position="279"/>
    </location>
</feature>
<dbReference type="InterPro" id="IPR009057">
    <property type="entry name" value="Homeodomain-like_sf"/>
</dbReference>
<gene>
    <name evidence="5" type="ORF">CUC15_00880</name>
</gene>
<dbReference type="SUPFAM" id="SSF51215">
    <property type="entry name" value="Regulatory protein AraC"/>
    <property type="match status" value="1"/>
</dbReference>
<dbReference type="Gene3D" id="2.60.120.10">
    <property type="entry name" value="Jelly Rolls"/>
    <property type="match status" value="1"/>
</dbReference>
<proteinExistence type="predicted"/>
<dbReference type="InterPro" id="IPR018062">
    <property type="entry name" value="HTH_AraC-typ_CS"/>
</dbReference>
<dbReference type="PRINTS" id="PR00032">
    <property type="entry name" value="HTHARAC"/>
</dbReference>
<dbReference type="OrthoDB" id="2713997at2"/>
<dbReference type="PROSITE" id="PS01124">
    <property type="entry name" value="HTH_ARAC_FAMILY_2"/>
    <property type="match status" value="1"/>
</dbReference>
<dbReference type="Gene3D" id="1.10.10.60">
    <property type="entry name" value="Homeodomain-like"/>
    <property type="match status" value="2"/>
</dbReference>
<dbReference type="InterPro" id="IPR014710">
    <property type="entry name" value="RmlC-like_jellyroll"/>
</dbReference>
<reference evidence="6" key="1">
    <citation type="submission" date="2017-11" db="EMBL/GenBank/DDBJ databases">
        <authorList>
            <person name="Zhu W."/>
        </authorList>
    </citation>
    <scope>NUCLEOTIDE SEQUENCE [LARGE SCALE GENOMIC DNA]</scope>
    <source>
        <strain evidence="6">160</strain>
    </source>
</reference>
<protein>
    <submittedName>
        <fullName evidence="5">AraC family transcriptional regulator</fullName>
    </submittedName>
</protein>